<dbReference type="HOGENOM" id="CLU_098557_1_1_3"/>
<dbReference type="KEGG" id="cyj:Cyan7822_1045"/>
<dbReference type="eggNOG" id="COG4636">
    <property type="taxonomic scope" value="Bacteria"/>
</dbReference>
<dbReference type="PANTHER" id="PTHR47152:SF1">
    <property type="entry name" value="SLL1186 PROTEIN"/>
    <property type="match status" value="1"/>
</dbReference>
<dbReference type="Pfam" id="PF05685">
    <property type="entry name" value="Uma2"/>
    <property type="match status" value="1"/>
</dbReference>
<evidence type="ECO:0000313" key="3">
    <source>
        <dbReference type="Proteomes" id="UP000008206"/>
    </source>
</evidence>
<name>E0UES4_GLOV7</name>
<accession>E0UES4</accession>
<evidence type="ECO:0000259" key="1">
    <source>
        <dbReference type="Pfam" id="PF05685"/>
    </source>
</evidence>
<dbReference type="InterPro" id="IPR008538">
    <property type="entry name" value="Uma2"/>
</dbReference>
<dbReference type="InterPro" id="IPR012296">
    <property type="entry name" value="Nuclease_put_TT1808"/>
</dbReference>
<dbReference type="AlphaFoldDB" id="E0UES4"/>
<keyword evidence="3" id="KW-1185">Reference proteome</keyword>
<sequence>MVTLQLKQIDLLPGQKVVLREISWQQFEEIIKELGEHRSSRIAYSQGTLLIMTPLPEHEVVKEIISDLVKILLEELGLNCECFGSTTFKRQDLEQGIEPDESFYIQNYQQMIWKNRLDLMVDTPPDLAIEIEAKTDADFDNIRSDERFQSWLASDE</sequence>
<dbReference type="PANTHER" id="PTHR47152">
    <property type="entry name" value="SLR2084 PROTEIN-RELATED"/>
    <property type="match status" value="1"/>
</dbReference>
<evidence type="ECO:0000313" key="2">
    <source>
        <dbReference type="EMBL" id="ADN13054.1"/>
    </source>
</evidence>
<protein>
    <recommendedName>
        <fullName evidence="1">Putative restriction endonuclease domain-containing protein</fullName>
    </recommendedName>
</protein>
<dbReference type="Proteomes" id="UP000008206">
    <property type="component" value="Chromosome"/>
</dbReference>
<dbReference type="CDD" id="cd06260">
    <property type="entry name" value="DUF820-like"/>
    <property type="match status" value="1"/>
</dbReference>
<gene>
    <name evidence="2" type="ordered locus">Cyan7822_1045</name>
</gene>
<dbReference type="Gene3D" id="3.90.1570.10">
    <property type="entry name" value="tt1808, chain A"/>
    <property type="match status" value="1"/>
</dbReference>
<feature type="domain" description="Putative restriction endonuclease" evidence="1">
    <location>
        <begin position="24"/>
        <end position="140"/>
    </location>
</feature>
<reference evidence="3" key="1">
    <citation type="journal article" date="2011" name="MBio">
        <title>Novel metabolic attributes of the genus Cyanothece, comprising a group of unicellular nitrogen-fixing Cyanobacteria.</title>
        <authorList>
            <person name="Bandyopadhyay A."/>
            <person name="Elvitigala T."/>
            <person name="Welsh E."/>
            <person name="Stockel J."/>
            <person name="Liberton M."/>
            <person name="Min H."/>
            <person name="Sherman L.A."/>
            <person name="Pakrasi H.B."/>
        </authorList>
    </citation>
    <scope>NUCLEOTIDE SEQUENCE [LARGE SCALE GENOMIC DNA]</scope>
    <source>
        <strain evidence="3">PCC 7822</strain>
    </source>
</reference>
<dbReference type="EMBL" id="CP002198">
    <property type="protein sequence ID" value="ADN13054.1"/>
    <property type="molecule type" value="Genomic_DNA"/>
</dbReference>
<dbReference type="RefSeq" id="WP_013321161.1">
    <property type="nucleotide sequence ID" value="NC_014501.1"/>
</dbReference>
<organism evidence="2 3">
    <name type="scientific">Gloeothece verrucosa (strain PCC 7822)</name>
    <name type="common">Cyanothece sp. (strain PCC 7822)</name>
    <dbReference type="NCBI Taxonomy" id="497965"/>
    <lineage>
        <taxon>Bacteria</taxon>
        <taxon>Bacillati</taxon>
        <taxon>Cyanobacteriota</taxon>
        <taxon>Cyanophyceae</taxon>
        <taxon>Oscillatoriophycideae</taxon>
        <taxon>Chroococcales</taxon>
        <taxon>Aphanothecaceae</taxon>
        <taxon>Gloeothece</taxon>
        <taxon>Gloeothece verrucosa</taxon>
    </lineage>
</organism>
<proteinExistence type="predicted"/>
<dbReference type="STRING" id="497965.Cyan7822_1045"/>